<dbReference type="EMBL" id="UINC01002060">
    <property type="protein sequence ID" value="SUZ92460.1"/>
    <property type="molecule type" value="Genomic_DNA"/>
</dbReference>
<dbReference type="AlphaFoldDB" id="A0A381RKU1"/>
<name>A0A381RKU1_9ZZZZ</name>
<evidence type="ECO:0000313" key="1">
    <source>
        <dbReference type="EMBL" id="SUZ92460.1"/>
    </source>
</evidence>
<sequence>MCPNPVLLDPLVFRSASDSLVTLERLWHWLDSGTAGRLRLTTLQGNL</sequence>
<reference evidence="1" key="1">
    <citation type="submission" date="2018-05" db="EMBL/GenBank/DDBJ databases">
        <authorList>
            <person name="Lanie J.A."/>
            <person name="Ng W.-L."/>
            <person name="Kazmierczak K.M."/>
            <person name="Andrzejewski T.M."/>
            <person name="Davidsen T.M."/>
            <person name="Wayne K.J."/>
            <person name="Tettelin H."/>
            <person name="Glass J.I."/>
            <person name="Rusch D."/>
            <person name="Podicherti R."/>
            <person name="Tsui H.-C.T."/>
            <person name="Winkler M.E."/>
        </authorList>
    </citation>
    <scope>NUCLEOTIDE SEQUENCE</scope>
</reference>
<gene>
    <name evidence="1" type="ORF">METZ01_LOCUS45314</name>
</gene>
<proteinExistence type="predicted"/>
<organism evidence="1">
    <name type="scientific">marine metagenome</name>
    <dbReference type="NCBI Taxonomy" id="408172"/>
    <lineage>
        <taxon>unclassified sequences</taxon>
        <taxon>metagenomes</taxon>
        <taxon>ecological metagenomes</taxon>
    </lineage>
</organism>
<accession>A0A381RKU1</accession>
<protein>
    <submittedName>
        <fullName evidence="1">Uncharacterized protein</fullName>
    </submittedName>
</protein>